<reference evidence="1" key="1">
    <citation type="submission" date="2019-11" db="EMBL/GenBank/DDBJ databases">
        <authorList>
            <person name="Feng L."/>
        </authorList>
    </citation>
    <scope>NUCLEOTIDE SEQUENCE</scope>
    <source>
        <strain evidence="1">CinnocuumLFYP12</strain>
    </source>
</reference>
<dbReference type="EMBL" id="CACRTE010000018">
    <property type="protein sequence ID" value="VYT00864.1"/>
    <property type="molecule type" value="Genomic_DNA"/>
</dbReference>
<name>A0A6N2T511_CLOIN</name>
<accession>A0A6N2T511</accession>
<gene>
    <name evidence="1" type="ORF">CILFYP12_01153</name>
</gene>
<organism evidence="1">
    <name type="scientific">Clostridium innocuum</name>
    <dbReference type="NCBI Taxonomy" id="1522"/>
    <lineage>
        <taxon>Bacteria</taxon>
        <taxon>Bacillati</taxon>
        <taxon>Bacillota</taxon>
        <taxon>Clostridia</taxon>
        <taxon>Eubacteriales</taxon>
        <taxon>Clostridiaceae</taxon>
        <taxon>Clostridium</taxon>
    </lineage>
</organism>
<evidence type="ECO:0000313" key="1">
    <source>
        <dbReference type="EMBL" id="VYT00864.1"/>
    </source>
</evidence>
<protein>
    <submittedName>
        <fullName evidence="1">Uncharacterized protein</fullName>
    </submittedName>
</protein>
<dbReference type="RefSeq" id="WP_156346782.1">
    <property type="nucleotide sequence ID" value="NZ_CACRTE010000018.1"/>
</dbReference>
<sequence>MNVSRDRLSVIGKLIGIYREERRGNTQNSFTLKKFCDGICSINTLKNIEAGGLSRSEDVYIELLDKLDLKFGEFPIVDDEIEKLIKGILRDIEYFQIQSLLHACNRGIRLLENFKGYVYYGEFYYILKDLYNYYKSDILINEKRIYVYEGLLNNDVFVWNDVFKVLLFAKLKIECKTDLKKYYNLIEKLNLLNVNLSCLKIIVLHYYLVSEEYLEMFTMISELKCIFRQSKNFIRLIDVYNYEIIMYSYASNKGIDSVVNEVNEILKGNEIPNIKIYELYSNIASYYHHRKDYEKALEYFNLMLDYYDGVFVPHLIYIADCQNHLDLPIKMTVIEKGVLSGYPIEIRMMYKYFSLDENVPDFVKQNFIIKRILPKITDDIDIDIFRFELTKLVERTGHYKSLHYFEHFLNTKLS</sequence>
<proteinExistence type="predicted"/>
<dbReference type="InterPro" id="IPR011990">
    <property type="entry name" value="TPR-like_helical_dom_sf"/>
</dbReference>
<dbReference type="Gene3D" id="1.25.40.10">
    <property type="entry name" value="Tetratricopeptide repeat domain"/>
    <property type="match status" value="1"/>
</dbReference>
<dbReference type="AlphaFoldDB" id="A0A6N2T511"/>